<dbReference type="Proteomes" id="UP000054477">
    <property type="component" value="Unassembled WGS sequence"/>
</dbReference>
<dbReference type="SUPFAM" id="SSF49785">
    <property type="entry name" value="Galactose-binding domain-like"/>
    <property type="match status" value="1"/>
</dbReference>
<organism evidence="6 7">
    <name type="scientific">Laccaria amethystina LaAM-08-1</name>
    <dbReference type="NCBI Taxonomy" id="1095629"/>
    <lineage>
        <taxon>Eukaryota</taxon>
        <taxon>Fungi</taxon>
        <taxon>Dikarya</taxon>
        <taxon>Basidiomycota</taxon>
        <taxon>Agaricomycotina</taxon>
        <taxon>Agaricomycetes</taxon>
        <taxon>Agaricomycetidae</taxon>
        <taxon>Agaricales</taxon>
        <taxon>Agaricineae</taxon>
        <taxon>Hydnangiaceae</taxon>
        <taxon>Laccaria</taxon>
    </lineage>
</organism>
<dbReference type="GO" id="GO:0006120">
    <property type="term" value="P:mitochondrial electron transport, NADH to ubiquinone"/>
    <property type="evidence" value="ECO:0007669"/>
    <property type="project" value="TreeGrafter"/>
</dbReference>
<dbReference type="HOGENOM" id="CLU_059028_1_1_1"/>
<dbReference type="Pfam" id="PF08547">
    <property type="entry name" value="CIA30"/>
    <property type="match status" value="1"/>
</dbReference>
<dbReference type="GO" id="GO:0005739">
    <property type="term" value="C:mitochondrion"/>
    <property type="evidence" value="ECO:0007669"/>
    <property type="project" value="UniProtKB-SubCell"/>
</dbReference>
<comment type="subcellular location">
    <subcellularLocation>
        <location evidence="1">Mitochondrion</location>
    </subcellularLocation>
</comment>
<gene>
    <name evidence="6" type="ORF">K443DRAFT_670718</name>
</gene>
<name>A0A0C9YPY1_9AGAR</name>
<dbReference type="PANTHER" id="PTHR13194:SF18">
    <property type="entry name" value="COMPLEX I INTERMEDIATE-ASSOCIATED PROTEIN 30, MITOCHONDRIAL"/>
    <property type="match status" value="1"/>
</dbReference>
<accession>A0A0C9YPY1</accession>
<dbReference type="AlphaFoldDB" id="A0A0C9YPY1"/>
<evidence type="ECO:0000313" key="7">
    <source>
        <dbReference type="Proteomes" id="UP000054477"/>
    </source>
</evidence>
<evidence type="ECO:0000256" key="2">
    <source>
        <dbReference type="ARBA" id="ARBA00007884"/>
    </source>
</evidence>
<proteinExistence type="inferred from homology"/>
<dbReference type="GO" id="GO:0051082">
    <property type="term" value="F:unfolded protein binding"/>
    <property type="evidence" value="ECO:0007669"/>
    <property type="project" value="TreeGrafter"/>
</dbReference>
<feature type="domain" description="NADH:ubiquinone oxidoreductase intermediate-associated protein 30" evidence="5">
    <location>
        <begin position="40"/>
        <end position="228"/>
    </location>
</feature>
<reference evidence="7" key="2">
    <citation type="submission" date="2015-01" db="EMBL/GenBank/DDBJ databases">
        <title>Evolutionary Origins and Diversification of the Mycorrhizal Mutualists.</title>
        <authorList>
            <consortium name="DOE Joint Genome Institute"/>
            <consortium name="Mycorrhizal Genomics Consortium"/>
            <person name="Kohler A."/>
            <person name="Kuo A."/>
            <person name="Nagy L.G."/>
            <person name="Floudas D."/>
            <person name="Copeland A."/>
            <person name="Barry K.W."/>
            <person name="Cichocki N."/>
            <person name="Veneault-Fourrey C."/>
            <person name="LaButti K."/>
            <person name="Lindquist E.A."/>
            <person name="Lipzen A."/>
            <person name="Lundell T."/>
            <person name="Morin E."/>
            <person name="Murat C."/>
            <person name="Riley R."/>
            <person name="Ohm R."/>
            <person name="Sun H."/>
            <person name="Tunlid A."/>
            <person name="Henrissat B."/>
            <person name="Grigoriev I.V."/>
            <person name="Hibbett D.S."/>
            <person name="Martin F."/>
        </authorList>
    </citation>
    <scope>NUCLEOTIDE SEQUENCE [LARGE SCALE GENOMIC DNA]</scope>
    <source>
        <strain evidence="7">LaAM-08-1</strain>
    </source>
</reference>
<dbReference type="InterPro" id="IPR008979">
    <property type="entry name" value="Galactose-bd-like_sf"/>
</dbReference>
<dbReference type="OrthoDB" id="42561at2759"/>
<comment type="similarity">
    <text evidence="2">Belongs to the CIA30 family.</text>
</comment>
<dbReference type="EMBL" id="KN838536">
    <property type="protein sequence ID" value="KIK10088.1"/>
    <property type="molecule type" value="Genomic_DNA"/>
</dbReference>
<evidence type="ECO:0000256" key="1">
    <source>
        <dbReference type="ARBA" id="ARBA00004173"/>
    </source>
</evidence>
<keyword evidence="4" id="KW-0143">Chaperone</keyword>
<evidence type="ECO:0000259" key="5">
    <source>
        <dbReference type="Pfam" id="PF08547"/>
    </source>
</evidence>
<keyword evidence="7" id="KW-1185">Reference proteome</keyword>
<evidence type="ECO:0000256" key="4">
    <source>
        <dbReference type="ARBA" id="ARBA00023186"/>
    </source>
</evidence>
<reference evidence="6 7" key="1">
    <citation type="submission" date="2014-04" db="EMBL/GenBank/DDBJ databases">
        <authorList>
            <consortium name="DOE Joint Genome Institute"/>
            <person name="Kuo A."/>
            <person name="Kohler A."/>
            <person name="Nagy L.G."/>
            <person name="Floudas D."/>
            <person name="Copeland A."/>
            <person name="Barry K.W."/>
            <person name="Cichocki N."/>
            <person name="Veneault-Fourrey C."/>
            <person name="LaButti K."/>
            <person name="Lindquist E.A."/>
            <person name="Lipzen A."/>
            <person name="Lundell T."/>
            <person name="Morin E."/>
            <person name="Murat C."/>
            <person name="Sun H."/>
            <person name="Tunlid A."/>
            <person name="Henrissat B."/>
            <person name="Grigoriev I.V."/>
            <person name="Hibbett D.S."/>
            <person name="Martin F."/>
            <person name="Nordberg H.P."/>
            <person name="Cantor M.N."/>
            <person name="Hua S.X."/>
        </authorList>
    </citation>
    <scope>NUCLEOTIDE SEQUENCE [LARGE SCALE GENOMIC DNA]</scope>
    <source>
        <strain evidence="6 7">LaAM-08-1</strain>
    </source>
</reference>
<evidence type="ECO:0000256" key="3">
    <source>
        <dbReference type="ARBA" id="ARBA00023128"/>
    </source>
</evidence>
<keyword evidence="3" id="KW-0496">Mitochondrion</keyword>
<protein>
    <recommendedName>
        <fullName evidence="5">NADH:ubiquinone oxidoreductase intermediate-associated protein 30 domain-containing protein</fullName>
    </recommendedName>
</protein>
<dbReference type="InterPro" id="IPR013857">
    <property type="entry name" value="NADH-UbQ_OxRdtase-assoc_prot30"/>
</dbReference>
<dbReference type="STRING" id="1095629.A0A0C9YPY1"/>
<dbReference type="PANTHER" id="PTHR13194">
    <property type="entry name" value="COMPLEX I INTERMEDIATE-ASSOCIATED PROTEIN 30"/>
    <property type="match status" value="1"/>
</dbReference>
<dbReference type="GO" id="GO:0010257">
    <property type="term" value="P:NADH dehydrogenase complex assembly"/>
    <property type="evidence" value="ECO:0007669"/>
    <property type="project" value="TreeGrafter"/>
</dbReference>
<evidence type="ECO:0000313" key="6">
    <source>
        <dbReference type="EMBL" id="KIK10088.1"/>
    </source>
</evidence>
<sequence length="249" mass="28126">MASHWSNYANRSAQIVRDSLAKMLLMKGAEVPPREPRILFSFNTKEDIRQYATGCDADIGGNSTVHLDLDENPQHNTSIGKAATGVFWGEMRLDVKPGMEKKIRGGYAGFRNMNRPTIFGNMMEDVSNHHFLALRLRIAGDPRTHNSYYVNIQTDGPISTDLWQHRLFFRRRDNAWEDIFIPFDNFVRTNSGEMSESQIKMYQEKIRSVGISLLGGNSAVTGKYELGIDTIRAVNEEDVEATSVSPHSP</sequence>
<dbReference type="InterPro" id="IPR039131">
    <property type="entry name" value="NDUFAF1"/>
</dbReference>